<organism evidence="2 3">
    <name type="scientific">Babesia caballi</name>
    <dbReference type="NCBI Taxonomy" id="5871"/>
    <lineage>
        <taxon>Eukaryota</taxon>
        <taxon>Sar</taxon>
        <taxon>Alveolata</taxon>
        <taxon>Apicomplexa</taxon>
        <taxon>Aconoidasida</taxon>
        <taxon>Piroplasmida</taxon>
        <taxon>Babesiidae</taxon>
        <taxon>Babesia</taxon>
    </lineage>
</organism>
<keyword evidence="1" id="KW-0472">Membrane</keyword>
<gene>
    <name evidence="2" type="ORF">BcabD6B2_48840</name>
</gene>
<evidence type="ECO:0000256" key="1">
    <source>
        <dbReference type="SAM" id="Phobius"/>
    </source>
</evidence>
<dbReference type="Proteomes" id="UP001497744">
    <property type="component" value="Unassembled WGS sequence"/>
</dbReference>
<reference evidence="2 3" key="1">
    <citation type="submission" date="2021-06" db="EMBL/GenBank/DDBJ databases">
        <title>Genome sequence of Babesia caballi.</title>
        <authorList>
            <person name="Yamagishi J."/>
            <person name="Kidaka T."/>
            <person name="Ochi A."/>
        </authorList>
    </citation>
    <scope>NUCLEOTIDE SEQUENCE [LARGE SCALE GENOMIC DNA]</scope>
    <source>
        <strain evidence="2">USDA-D6B2</strain>
    </source>
</reference>
<dbReference type="RefSeq" id="XP_067717518.1">
    <property type="nucleotide sequence ID" value="XM_067861417.1"/>
</dbReference>
<evidence type="ECO:0000313" key="3">
    <source>
        <dbReference type="Proteomes" id="UP001497744"/>
    </source>
</evidence>
<protein>
    <submittedName>
        <fullName evidence="2">Uncharacterized protein</fullName>
    </submittedName>
</protein>
<sequence>MGCGHRRNVVKLKLVEGNDVGGLNQANNLLVLLALLVVLVLVAALLLLATALLLLLLSQAELLNQLRDFVGVHEVVEDGARNLQLLDAVGQGDLGGGGAPGHALDLDLLHQPQHLVEVGVDAGGLDVDDQGRLRGLALLALAGLHRLHLLLHGVVLLLVVVAEEVNVVGLLLRDRERALGEVGGGPLRPGGDVAVPPGSVRELGGVGRLAELLEDGEVVGGRGLHAGNEAVEREVLVQVGEPLGGRDGVDVDFQISHCVRVSGKSAR</sequence>
<dbReference type="AlphaFoldDB" id="A0AAV4M093"/>
<keyword evidence="1" id="KW-1133">Transmembrane helix</keyword>
<dbReference type="EMBL" id="BPLF01000004">
    <property type="protein sequence ID" value="GIX65449.1"/>
    <property type="molecule type" value="Genomic_DNA"/>
</dbReference>
<dbReference type="GeneID" id="94196930"/>
<keyword evidence="3" id="KW-1185">Reference proteome</keyword>
<evidence type="ECO:0000313" key="2">
    <source>
        <dbReference type="EMBL" id="GIX65449.1"/>
    </source>
</evidence>
<feature type="transmembrane region" description="Helical" evidence="1">
    <location>
        <begin position="29"/>
        <end position="57"/>
    </location>
</feature>
<name>A0AAV4M093_BABCB</name>
<comment type="caution">
    <text evidence="2">The sequence shown here is derived from an EMBL/GenBank/DDBJ whole genome shotgun (WGS) entry which is preliminary data.</text>
</comment>
<proteinExistence type="predicted"/>
<accession>A0AAV4M093</accession>
<keyword evidence="1" id="KW-0812">Transmembrane</keyword>